<dbReference type="GO" id="GO:0003824">
    <property type="term" value="F:catalytic activity"/>
    <property type="evidence" value="ECO:0007669"/>
    <property type="project" value="InterPro"/>
</dbReference>
<dbReference type="RefSeq" id="WP_118299751.1">
    <property type="nucleotide sequence ID" value="NZ_QRJR01000034.1"/>
</dbReference>
<dbReference type="InterPro" id="IPR002500">
    <property type="entry name" value="PAPS_reduct_dom"/>
</dbReference>
<reference evidence="2 3" key="1">
    <citation type="submission" date="2018-08" db="EMBL/GenBank/DDBJ databases">
        <title>A genome reference for cultivated species of the human gut microbiota.</title>
        <authorList>
            <person name="Zou Y."/>
            <person name="Xue W."/>
            <person name="Luo G."/>
        </authorList>
    </citation>
    <scope>NUCLEOTIDE SEQUENCE [LARGE SCALE GENOMIC DNA]</scope>
    <source>
        <strain evidence="2 3">AM17-48</strain>
    </source>
</reference>
<dbReference type="Pfam" id="PF01507">
    <property type="entry name" value="PAPS_reduct"/>
    <property type="match status" value="1"/>
</dbReference>
<dbReference type="AlphaFoldDB" id="A0A414WS87"/>
<name>A0A414WS87_BACOV</name>
<protein>
    <submittedName>
        <fullName evidence="2">Phosphoadenosine phosphosulfate reductase</fullName>
    </submittedName>
</protein>
<dbReference type="Gene3D" id="3.40.50.620">
    <property type="entry name" value="HUPs"/>
    <property type="match status" value="1"/>
</dbReference>
<evidence type="ECO:0000313" key="3">
    <source>
        <dbReference type="Proteomes" id="UP000283329"/>
    </source>
</evidence>
<organism evidence="2 3">
    <name type="scientific">Bacteroides ovatus</name>
    <dbReference type="NCBI Taxonomy" id="28116"/>
    <lineage>
        <taxon>Bacteria</taxon>
        <taxon>Pseudomonadati</taxon>
        <taxon>Bacteroidota</taxon>
        <taxon>Bacteroidia</taxon>
        <taxon>Bacteroidales</taxon>
        <taxon>Bacteroidaceae</taxon>
        <taxon>Bacteroides</taxon>
    </lineage>
</organism>
<dbReference type="SUPFAM" id="SSF52402">
    <property type="entry name" value="Adenine nucleotide alpha hydrolases-like"/>
    <property type="match status" value="1"/>
</dbReference>
<sequence length="235" mass="27641">MNKVEQANRYIDLIRVKSNEALLFLSLGKDSLVLLDLIYPKFDRIVCVFMYFVKDLEHINRWIGWTKAKYPKIEFVQAPHWNLTYILRGGLYCVPNPKVKLLKLADVVKAMQLAHGVYYTFLGMKKADGMNRRLMLKGYEANGYENNGLCYPLADWTQMDILAYMRQHGLPEPVRYSLKASSGVGFNLDCMLWLKENYPQDLQRIYRVFPMSERILFEYNNKKQIAESEIEEEEE</sequence>
<gene>
    <name evidence="2" type="ORF">DW206_22665</name>
</gene>
<evidence type="ECO:0000259" key="1">
    <source>
        <dbReference type="Pfam" id="PF01507"/>
    </source>
</evidence>
<proteinExistence type="predicted"/>
<feature type="domain" description="Phosphoadenosine phosphosulphate reductase" evidence="1">
    <location>
        <begin position="23"/>
        <end position="171"/>
    </location>
</feature>
<dbReference type="Proteomes" id="UP000283329">
    <property type="component" value="Unassembled WGS sequence"/>
</dbReference>
<evidence type="ECO:0000313" key="2">
    <source>
        <dbReference type="EMBL" id="RHH40366.1"/>
    </source>
</evidence>
<dbReference type="EMBL" id="QRJR01000034">
    <property type="protein sequence ID" value="RHH40366.1"/>
    <property type="molecule type" value="Genomic_DNA"/>
</dbReference>
<dbReference type="InterPro" id="IPR014729">
    <property type="entry name" value="Rossmann-like_a/b/a_fold"/>
</dbReference>
<comment type="caution">
    <text evidence="2">The sequence shown here is derived from an EMBL/GenBank/DDBJ whole genome shotgun (WGS) entry which is preliminary data.</text>
</comment>
<accession>A0A414WS87</accession>